<feature type="domain" description="NLP1-9 GAF" evidence="1">
    <location>
        <begin position="294"/>
        <end position="439"/>
    </location>
</feature>
<dbReference type="Pfam" id="PF22922">
    <property type="entry name" value="GAF_NLP"/>
    <property type="match status" value="1"/>
</dbReference>
<name>A0A2U1NQ90_ARTAN</name>
<dbReference type="Proteomes" id="UP000245207">
    <property type="component" value="Unassembled WGS sequence"/>
</dbReference>
<dbReference type="InterPro" id="IPR045012">
    <property type="entry name" value="NLP"/>
</dbReference>
<organism evidence="2 3">
    <name type="scientific">Artemisia annua</name>
    <name type="common">Sweet wormwood</name>
    <dbReference type="NCBI Taxonomy" id="35608"/>
    <lineage>
        <taxon>Eukaryota</taxon>
        <taxon>Viridiplantae</taxon>
        <taxon>Streptophyta</taxon>
        <taxon>Embryophyta</taxon>
        <taxon>Tracheophyta</taxon>
        <taxon>Spermatophyta</taxon>
        <taxon>Magnoliopsida</taxon>
        <taxon>eudicotyledons</taxon>
        <taxon>Gunneridae</taxon>
        <taxon>Pentapetalae</taxon>
        <taxon>asterids</taxon>
        <taxon>campanulids</taxon>
        <taxon>Asterales</taxon>
        <taxon>Asteraceae</taxon>
        <taxon>Asteroideae</taxon>
        <taxon>Anthemideae</taxon>
        <taxon>Artemisiinae</taxon>
        <taxon>Artemisia</taxon>
    </lineage>
</organism>
<evidence type="ECO:0000313" key="3">
    <source>
        <dbReference type="Proteomes" id="UP000245207"/>
    </source>
</evidence>
<dbReference type="EMBL" id="PKPP01002375">
    <property type="protein sequence ID" value="PWA75651.1"/>
    <property type="molecule type" value="Genomic_DNA"/>
</dbReference>
<dbReference type="PANTHER" id="PTHR32002">
    <property type="entry name" value="PROTEIN NLP8"/>
    <property type="match status" value="1"/>
</dbReference>
<dbReference type="GO" id="GO:0003700">
    <property type="term" value="F:DNA-binding transcription factor activity"/>
    <property type="evidence" value="ECO:0007669"/>
    <property type="project" value="InterPro"/>
</dbReference>
<keyword evidence="3" id="KW-1185">Reference proteome</keyword>
<reference evidence="2 3" key="1">
    <citation type="journal article" date="2018" name="Mol. Plant">
        <title>The genome of Artemisia annua provides insight into the evolution of Asteraceae family and artemisinin biosynthesis.</title>
        <authorList>
            <person name="Shen Q."/>
            <person name="Zhang L."/>
            <person name="Liao Z."/>
            <person name="Wang S."/>
            <person name="Yan T."/>
            <person name="Shi P."/>
            <person name="Liu M."/>
            <person name="Fu X."/>
            <person name="Pan Q."/>
            <person name="Wang Y."/>
            <person name="Lv Z."/>
            <person name="Lu X."/>
            <person name="Zhang F."/>
            <person name="Jiang W."/>
            <person name="Ma Y."/>
            <person name="Chen M."/>
            <person name="Hao X."/>
            <person name="Li L."/>
            <person name="Tang Y."/>
            <person name="Lv G."/>
            <person name="Zhou Y."/>
            <person name="Sun X."/>
            <person name="Brodelius P.E."/>
            <person name="Rose J.K.C."/>
            <person name="Tang K."/>
        </authorList>
    </citation>
    <scope>NUCLEOTIDE SEQUENCE [LARGE SCALE GENOMIC DNA]</scope>
    <source>
        <strain evidence="3">cv. Huhao1</strain>
        <tissue evidence="2">Leaf</tissue>
    </source>
</reference>
<dbReference type="PANTHER" id="PTHR32002:SF35">
    <property type="entry name" value="PROTEIN NLP6"/>
    <property type="match status" value="1"/>
</dbReference>
<gene>
    <name evidence="2" type="ORF">CTI12_AA239580</name>
</gene>
<dbReference type="InterPro" id="IPR055081">
    <property type="entry name" value="NLP1-9_GAF"/>
</dbReference>
<dbReference type="STRING" id="35608.A0A2U1NQ90"/>
<dbReference type="OrthoDB" id="6270329at2759"/>
<protein>
    <submittedName>
        <fullName evidence="2">NIN-like protein</fullName>
    </submittedName>
</protein>
<evidence type="ECO:0000259" key="1">
    <source>
        <dbReference type="Pfam" id="PF22922"/>
    </source>
</evidence>
<sequence>MLIIEPNGAADVANQAVNSQTGLIGDTVNKRAKPLTGVQEAEVCSVSMALSKLIQPVTSAYLSSSGSGSNMLWDISFEPLTSAFSRDSRYLTHLKVFEKGEELFQSDPSQSTVTGGFKLRANVDPHNQNIQDKMIAVMKLLSFRKQHVIVQFWSPHVVGKHRSLTNIGQPFGVGVIGEKLLLYRKNSKRNVHVVDDESGEEDLDPIARVFTRGLPEWTCDVTNYLPKYFPQQASAICCDLRGYLALPVFDSTTCVGVIEILTSLEYLEFAYEVQQVYIALKKQNLTCTRVFDGPAANTWAVSPFTTFVSHDAAIKKSCSSFDTKCIGNTCMSTVWLPFYVRDRDMNLWPFRKACRKRHLDSSRGLVGRALSHGSCFCENVTKLGKEEYPLVPNAHMSGLTSCLAILLHSVESQADYVLEFFLPSEVEDVSYVVQTLKQITGLDSGFLLGDTSSMDFPDISDSESTVVDGSHKGSANESKGKIRAVTFTDDEEASSPLKKLKNIL</sequence>
<proteinExistence type="predicted"/>
<evidence type="ECO:0000313" key="2">
    <source>
        <dbReference type="EMBL" id="PWA75651.1"/>
    </source>
</evidence>
<dbReference type="AlphaFoldDB" id="A0A2U1NQ90"/>
<comment type="caution">
    <text evidence="2">The sequence shown here is derived from an EMBL/GenBank/DDBJ whole genome shotgun (WGS) entry which is preliminary data.</text>
</comment>
<accession>A0A2U1NQ90</accession>